<feature type="non-terminal residue" evidence="10">
    <location>
        <position position="1181"/>
    </location>
</feature>
<dbReference type="Gene3D" id="2.130.10.30">
    <property type="entry name" value="Regulator of chromosome condensation 1/beta-lactamase-inhibitor protein II"/>
    <property type="match status" value="2"/>
</dbReference>
<dbReference type="GO" id="GO:0005524">
    <property type="term" value="F:ATP binding"/>
    <property type="evidence" value="ECO:0007669"/>
    <property type="project" value="UniProtKB-UniRule"/>
</dbReference>
<feature type="domain" description="Protein kinase" evidence="9">
    <location>
        <begin position="453"/>
        <end position="737"/>
    </location>
</feature>
<dbReference type="PROSITE" id="PS50011">
    <property type="entry name" value="PROTEIN_KINASE_DOM"/>
    <property type="match status" value="3"/>
</dbReference>
<dbReference type="CDD" id="cd00180">
    <property type="entry name" value="PKc"/>
    <property type="match status" value="2"/>
</dbReference>
<dbReference type="GO" id="GO:0005737">
    <property type="term" value="C:cytoplasm"/>
    <property type="evidence" value="ECO:0007669"/>
    <property type="project" value="TreeGrafter"/>
</dbReference>
<dbReference type="InterPro" id="IPR011009">
    <property type="entry name" value="Kinase-like_dom_sf"/>
</dbReference>
<dbReference type="GO" id="GO:0005634">
    <property type="term" value="C:nucleus"/>
    <property type="evidence" value="ECO:0007669"/>
    <property type="project" value="TreeGrafter"/>
</dbReference>
<dbReference type="InterPro" id="IPR050339">
    <property type="entry name" value="CC_SR_Kinase"/>
</dbReference>
<evidence type="ECO:0000256" key="6">
    <source>
        <dbReference type="PROSITE-ProRule" id="PRU00235"/>
    </source>
</evidence>
<feature type="region of interest" description="Disordered" evidence="8">
    <location>
        <begin position="701"/>
        <end position="774"/>
    </location>
</feature>
<dbReference type="PROSITE" id="PS00626">
    <property type="entry name" value="RCC1_2"/>
    <property type="match status" value="1"/>
</dbReference>
<reference evidence="10" key="1">
    <citation type="submission" date="2020-11" db="EMBL/GenBank/DDBJ databases">
        <authorList>
            <person name="Tran Van P."/>
        </authorList>
    </citation>
    <scope>NUCLEOTIDE SEQUENCE</scope>
</reference>
<feature type="compositionally biased region" description="Basic and acidic residues" evidence="8">
    <location>
        <begin position="722"/>
        <end position="732"/>
    </location>
</feature>
<comment type="similarity">
    <text evidence="5">Belongs to the protein kinase superfamily. Ser/Thr protein kinase family. GCN2 subfamily.</text>
</comment>
<dbReference type="PROSITE" id="PS00108">
    <property type="entry name" value="PROTEIN_KINASE_ST"/>
    <property type="match status" value="2"/>
</dbReference>
<keyword evidence="2 7" id="KW-0547">Nucleotide-binding</keyword>
<evidence type="ECO:0000256" key="7">
    <source>
        <dbReference type="PROSITE-ProRule" id="PRU10141"/>
    </source>
</evidence>
<dbReference type="SUPFAM" id="SSF56112">
    <property type="entry name" value="Protein kinase-like (PK-like)"/>
    <property type="match status" value="3"/>
</dbReference>
<dbReference type="Pfam" id="PF13540">
    <property type="entry name" value="RCC1_2"/>
    <property type="match status" value="2"/>
</dbReference>
<dbReference type="Pfam" id="PF00069">
    <property type="entry name" value="Pkinase"/>
    <property type="match status" value="3"/>
</dbReference>
<feature type="repeat" description="RCC1" evidence="6">
    <location>
        <begin position="901"/>
        <end position="962"/>
    </location>
</feature>
<dbReference type="SMART" id="SM00220">
    <property type="entry name" value="S_TKc"/>
    <property type="match status" value="2"/>
</dbReference>
<dbReference type="Proteomes" id="UP000759131">
    <property type="component" value="Unassembled WGS sequence"/>
</dbReference>
<evidence type="ECO:0000256" key="1">
    <source>
        <dbReference type="ARBA" id="ARBA00022679"/>
    </source>
</evidence>
<keyword evidence="11" id="KW-1185">Reference proteome</keyword>
<keyword evidence="4 7" id="KW-0067">ATP-binding</keyword>
<keyword evidence="1" id="KW-0808">Transferase</keyword>
<dbReference type="SUPFAM" id="SSF50985">
    <property type="entry name" value="RCC1/BLIP-II"/>
    <property type="match status" value="2"/>
</dbReference>
<evidence type="ECO:0000256" key="5">
    <source>
        <dbReference type="ARBA" id="ARBA00037982"/>
    </source>
</evidence>
<feature type="domain" description="Protein kinase" evidence="9">
    <location>
        <begin position="1018"/>
        <end position="1181"/>
    </location>
</feature>
<dbReference type="InterPro" id="IPR008271">
    <property type="entry name" value="Ser/Thr_kinase_AS"/>
</dbReference>
<dbReference type="OrthoDB" id="4062651at2759"/>
<evidence type="ECO:0000259" key="9">
    <source>
        <dbReference type="PROSITE" id="PS50011"/>
    </source>
</evidence>
<dbReference type="Pfam" id="PF00415">
    <property type="entry name" value="RCC1"/>
    <property type="match status" value="1"/>
</dbReference>
<name>A0A7R9PZS9_9ACAR</name>
<dbReference type="InterPro" id="IPR009091">
    <property type="entry name" value="RCC1/BLIP-II"/>
</dbReference>
<gene>
    <name evidence="10" type="ORF">OSB1V03_LOCUS6490</name>
</gene>
<dbReference type="InterPro" id="IPR017441">
    <property type="entry name" value="Protein_kinase_ATP_BS"/>
</dbReference>
<dbReference type="EMBL" id="CAJPIZ010003540">
    <property type="protein sequence ID" value="CAG2106487.1"/>
    <property type="molecule type" value="Genomic_DNA"/>
</dbReference>
<feature type="compositionally biased region" description="Basic and acidic residues" evidence="8">
    <location>
        <begin position="744"/>
        <end position="754"/>
    </location>
</feature>
<proteinExistence type="inferred from homology"/>
<sequence>RGGFGEVYQVKHIIEGKVYAVKIVKLLDSYDDSKRQDILKEVQHLVKLKPEYVVKYRNSWIEGNHLYIQMDCYPQNLQTIIDNKSIVFKREPEEPMKVYEYFTCCEIFRELLKSVQYLHDSCPPVIHRDLKPENVLIAQNSNNNRFIRLSDFGSATFHDMTMTSMSHTCNVGTAQYMAPEVYKSLFLNCKLNNDCVSTDDSLRNKSRDRLNIPLDINSNAAVMTTINDNCGAEWVDNQSVRDVAKPIGNINQLSASIENMAQNEGTEGKVSVGEEGNTHQERQTPETRHEMAITEMTDNAIVVANYEAINYNVDMNSIKLFHVFDDKKGYNVLFATNDDMVYGMGSNYYGSLGLGHNRAVNTPHIIPELCQQNIQQFICGKDFVLFINDQNCIHGWGRNDRAQLARPLSEDCGYYHSLVVTGDDCVYGWGNNNEGKKGYATWYLGIIATPMKIQFTEKWGRGGFGEVYHVKHMIEGEEYAVKIVKFLDIYGDHKRQEILKEVQNLVKLRSDFVVNYRNSWREDNHLYIQMDYYPQNLQTIIDNKHKVFERQTGKPVKVYEYFISCEIFRELLESVKYLHDSCPPVIHRDLKPSNVLISQNNNNNRFLKLCDFGSATFHDMTMTSMSHTSNVGTSQYMAPEVNQSRYSITADIYSLGMIAFHLFDLFNISSDYNPMEIYNPTLYSIGRPVVGYSTITTTVENMGRNEGTEGKGSVGEEGNTPQERHKREERNQSHVSIGVTSGHKSRDIESDKTDQLSTRVMSGSAAGGDKHTVSKGNASKLRAKFESMAQKEEIVVKRRADEERDRRLEREKHEMKAEEERQQVVTKAAVNLESDAENQRPDFGKTAKPSNNSGLPTGLTATALYNYKAVDTNQININCIQLFHVFEDEKGFNVLLVTNDDMVYGMGSNQWGTLGWGRNYRAQLARSPTDDYLKPVVISLPKNPVIRDISCGDYHSLVVTGDDCVYGWGSNLFGQTGCEKQHSTEWESFGFDSLPLSLHYIYVSIGSNQMSNFFSNNFEKLQTIGRGGFGEVYHVRHKIEQEIYAVKMVKFDVTNDNCKRQKILKEVQNLKTLRSEFMVNYHNSWLEDNHLFIQMDYYPQNLQSIIDNKHIVFGRQPEEPMKVYEYFISCEIFKELLECVQYLHDSCPPVIHRDLKPSNFTQFMFTQIIIFKDISKGYLGI</sequence>
<dbReference type="InterPro" id="IPR000408">
    <property type="entry name" value="Reg_chr_condens"/>
</dbReference>
<feature type="repeat" description="RCC1" evidence="6">
    <location>
        <begin position="339"/>
        <end position="390"/>
    </location>
</feature>
<protein>
    <recommendedName>
        <fullName evidence="9">Protein kinase domain-containing protein</fullName>
    </recommendedName>
</protein>
<dbReference type="PROSITE" id="PS00107">
    <property type="entry name" value="PROTEIN_KINASE_ATP"/>
    <property type="match status" value="1"/>
</dbReference>
<dbReference type="GO" id="GO:0004672">
    <property type="term" value="F:protein kinase activity"/>
    <property type="evidence" value="ECO:0007669"/>
    <property type="project" value="InterPro"/>
</dbReference>
<evidence type="ECO:0000313" key="11">
    <source>
        <dbReference type="Proteomes" id="UP000759131"/>
    </source>
</evidence>
<evidence type="ECO:0000313" key="10">
    <source>
        <dbReference type="EMBL" id="CAD7626057.1"/>
    </source>
</evidence>
<dbReference type="InterPro" id="IPR000719">
    <property type="entry name" value="Prot_kinase_dom"/>
</dbReference>
<evidence type="ECO:0000256" key="3">
    <source>
        <dbReference type="ARBA" id="ARBA00022777"/>
    </source>
</evidence>
<dbReference type="PROSITE" id="PS50012">
    <property type="entry name" value="RCC1_3"/>
    <property type="match status" value="2"/>
</dbReference>
<dbReference type="Gene3D" id="3.30.200.20">
    <property type="entry name" value="Phosphorylase Kinase, domain 1"/>
    <property type="match status" value="2"/>
</dbReference>
<evidence type="ECO:0000256" key="2">
    <source>
        <dbReference type="ARBA" id="ARBA00022741"/>
    </source>
</evidence>
<feature type="binding site" evidence="7">
    <location>
        <position position="1047"/>
    </location>
    <ligand>
        <name>ATP</name>
        <dbReference type="ChEBI" id="CHEBI:30616"/>
    </ligand>
</feature>
<dbReference type="PANTHER" id="PTHR11042">
    <property type="entry name" value="EUKARYOTIC TRANSLATION INITIATION FACTOR 2-ALPHA KINASE EIF2-ALPHA KINASE -RELATED"/>
    <property type="match status" value="1"/>
</dbReference>
<feature type="non-terminal residue" evidence="10">
    <location>
        <position position="1"/>
    </location>
</feature>
<organism evidence="10">
    <name type="scientific">Medioppia subpectinata</name>
    <dbReference type="NCBI Taxonomy" id="1979941"/>
    <lineage>
        <taxon>Eukaryota</taxon>
        <taxon>Metazoa</taxon>
        <taxon>Ecdysozoa</taxon>
        <taxon>Arthropoda</taxon>
        <taxon>Chelicerata</taxon>
        <taxon>Arachnida</taxon>
        <taxon>Acari</taxon>
        <taxon>Acariformes</taxon>
        <taxon>Sarcoptiformes</taxon>
        <taxon>Oribatida</taxon>
        <taxon>Brachypylina</taxon>
        <taxon>Oppioidea</taxon>
        <taxon>Oppiidae</taxon>
        <taxon>Medioppia</taxon>
    </lineage>
</organism>
<dbReference type="AlphaFoldDB" id="A0A7R9PZS9"/>
<accession>A0A7R9PZS9</accession>
<feature type="region of interest" description="Disordered" evidence="8">
    <location>
        <begin position="800"/>
        <end position="855"/>
    </location>
</feature>
<evidence type="ECO:0000256" key="8">
    <source>
        <dbReference type="SAM" id="MobiDB-lite"/>
    </source>
</evidence>
<dbReference type="EMBL" id="OC858115">
    <property type="protein sequence ID" value="CAD7626057.1"/>
    <property type="molecule type" value="Genomic_DNA"/>
</dbReference>
<evidence type="ECO:0000256" key="4">
    <source>
        <dbReference type="ARBA" id="ARBA00022840"/>
    </source>
</evidence>
<feature type="compositionally biased region" description="Basic and acidic residues" evidence="8">
    <location>
        <begin position="800"/>
        <end position="822"/>
    </location>
</feature>
<dbReference type="Gene3D" id="1.10.510.10">
    <property type="entry name" value="Transferase(Phosphotransferase) domain 1"/>
    <property type="match status" value="3"/>
</dbReference>
<feature type="domain" description="Protein kinase" evidence="9">
    <location>
        <begin position="1"/>
        <end position="302"/>
    </location>
</feature>
<keyword evidence="3" id="KW-0418">Kinase</keyword>